<protein>
    <submittedName>
        <fullName evidence="2">Uncharacterized protein</fullName>
    </submittedName>
</protein>
<dbReference type="AlphaFoldDB" id="A0AAD7DHP0"/>
<dbReference type="EMBL" id="JARKIE010000057">
    <property type="protein sequence ID" value="KAJ7691601.1"/>
    <property type="molecule type" value="Genomic_DNA"/>
</dbReference>
<evidence type="ECO:0000313" key="3">
    <source>
        <dbReference type="Proteomes" id="UP001221757"/>
    </source>
</evidence>
<keyword evidence="3" id="KW-1185">Reference proteome</keyword>
<sequence>MSHSELDPFFQFRNVLWRNQALAGELSDSCLPPIDPHGGDPKRMFPGHPPHESLFSCRAPSSPHPWSYSSPKADPIQQGDNFPQLTTETPLLPQTNSGTQQQNTGSSWLVRFPLIFLMVITVTAQLTECPTKGALDPAVRNEMRHEWAREIRAHEIRRVWSAEVAEHEKMWEHERQQIISMREQLAKDREEKSEEGGGRGTQTRGARSCGVRLGRPQSSTLPATRRAAVYDVPREYDSIKACMETAVEIHGLKIPRPDQGEDMTHILFKTYNVGMYLSGIWSQKNLQPADDWREMCSTMPADFRHLHLDSPTVCENWGVHGVWGIWGIEDHEC</sequence>
<feature type="compositionally biased region" description="Low complexity" evidence="1">
    <location>
        <begin position="60"/>
        <end position="71"/>
    </location>
</feature>
<dbReference type="Proteomes" id="UP001221757">
    <property type="component" value="Unassembled WGS sequence"/>
</dbReference>
<organism evidence="2 3">
    <name type="scientific">Mycena rosella</name>
    <name type="common">Pink bonnet</name>
    <name type="synonym">Agaricus rosellus</name>
    <dbReference type="NCBI Taxonomy" id="1033263"/>
    <lineage>
        <taxon>Eukaryota</taxon>
        <taxon>Fungi</taxon>
        <taxon>Dikarya</taxon>
        <taxon>Basidiomycota</taxon>
        <taxon>Agaricomycotina</taxon>
        <taxon>Agaricomycetes</taxon>
        <taxon>Agaricomycetidae</taxon>
        <taxon>Agaricales</taxon>
        <taxon>Marasmiineae</taxon>
        <taxon>Mycenaceae</taxon>
        <taxon>Mycena</taxon>
    </lineage>
</organism>
<gene>
    <name evidence="2" type="ORF">B0H17DRAFT_1286025</name>
</gene>
<proteinExistence type="predicted"/>
<reference evidence="2" key="1">
    <citation type="submission" date="2023-03" db="EMBL/GenBank/DDBJ databases">
        <title>Massive genome expansion in bonnet fungi (Mycena s.s.) driven by repeated elements and novel gene families across ecological guilds.</title>
        <authorList>
            <consortium name="Lawrence Berkeley National Laboratory"/>
            <person name="Harder C.B."/>
            <person name="Miyauchi S."/>
            <person name="Viragh M."/>
            <person name="Kuo A."/>
            <person name="Thoen E."/>
            <person name="Andreopoulos B."/>
            <person name="Lu D."/>
            <person name="Skrede I."/>
            <person name="Drula E."/>
            <person name="Henrissat B."/>
            <person name="Morin E."/>
            <person name="Kohler A."/>
            <person name="Barry K."/>
            <person name="LaButti K."/>
            <person name="Morin E."/>
            <person name="Salamov A."/>
            <person name="Lipzen A."/>
            <person name="Mereny Z."/>
            <person name="Hegedus B."/>
            <person name="Baldrian P."/>
            <person name="Stursova M."/>
            <person name="Weitz H."/>
            <person name="Taylor A."/>
            <person name="Grigoriev I.V."/>
            <person name="Nagy L.G."/>
            <person name="Martin F."/>
            <person name="Kauserud H."/>
        </authorList>
    </citation>
    <scope>NUCLEOTIDE SEQUENCE</scope>
    <source>
        <strain evidence="2">CBHHK067</strain>
    </source>
</reference>
<name>A0AAD7DHP0_MYCRO</name>
<feature type="compositionally biased region" description="Low complexity" evidence="1">
    <location>
        <begin position="83"/>
        <end position="104"/>
    </location>
</feature>
<evidence type="ECO:0000313" key="2">
    <source>
        <dbReference type="EMBL" id="KAJ7691601.1"/>
    </source>
</evidence>
<feature type="region of interest" description="Disordered" evidence="1">
    <location>
        <begin position="34"/>
        <end position="104"/>
    </location>
</feature>
<comment type="caution">
    <text evidence="2">The sequence shown here is derived from an EMBL/GenBank/DDBJ whole genome shotgun (WGS) entry which is preliminary data.</text>
</comment>
<evidence type="ECO:0000256" key="1">
    <source>
        <dbReference type="SAM" id="MobiDB-lite"/>
    </source>
</evidence>
<feature type="compositionally biased region" description="Basic and acidic residues" evidence="1">
    <location>
        <begin position="185"/>
        <end position="197"/>
    </location>
</feature>
<accession>A0AAD7DHP0</accession>
<feature type="region of interest" description="Disordered" evidence="1">
    <location>
        <begin position="185"/>
        <end position="218"/>
    </location>
</feature>